<dbReference type="InterPro" id="IPR023170">
    <property type="entry name" value="HhH_base_excis_C"/>
</dbReference>
<keyword evidence="9" id="KW-0378">Hydrolase</keyword>
<evidence type="ECO:0000256" key="1">
    <source>
        <dbReference type="ARBA" id="ARBA00000843"/>
    </source>
</evidence>
<keyword evidence="10" id="KW-0408">Iron</keyword>
<comment type="catalytic activity">
    <reaction evidence="1">
        <text>Hydrolyzes free adenine bases from 7,8-dihydro-8-oxoguanine:adenine mismatched double-stranded DNA, leaving an apurinic site.</text>
        <dbReference type="EC" id="3.2.2.31"/>
    </reaction>
</comment>
<evidence type="ECO:0000256" key="13">
    <source>
        <dbReference type="ARBA" id="ARBA00023295"/>
    </source>
</evidence>
<dbReference type="RefSeq" id="WP_212324245.1">
    <property type="nucleotide sequence ID" value="NZ_AP024463.1"/>
</dbReference>
<evidence type="ECO:0000256" key="8">
    <source>
        <dbReference type="ARBA" id="ARBA00022763"/>
    </source>
</evidence>
<keyword evidence="13" id="KW-0326">Glycosidase</keyword>
<feature type="domain" description="HhH-GPD" evidence="14">
    <location>
        <begin position="45"/>
        <end position="197"/>
    </location>
</feature>
<keyword evidence="16" id="KW-1185">Reference proteome</keyword>
<dbReference type="Gene3D" id="1.10.1670.10">
    <property type="entry name" value="Helix-hairpin-Helix base-excision DNA repair enzymes (C-terminal)"/>
    <property type="match status" value="1"/>
</dbReference>
<dbReference type="Pfam" id="PF00633">
    <property type="entry name" value="HHH"/>
    <property type="match status" value="1"/>
</dbReference>
<dbReference type="Proteomes" id="UP000678513">
    <property type="component" value="Chromosome"/>
</dbReference>
<gene>
    <name evidence="15" type="ORF">J5A65_01180</name>
</gene>
<dbReference type="PROSITE" id="PS01155">
    <property type="entry name" value="ENDONUCLEASE_III_2"/>
    <property type="match status" value="1"/>
</dbReference>
<evidence type="ECO:0000256" key="9">
    <source>
        <dbReference type="ARBA" id="ARBA00022801"/>
    </source>
</evidence>
<comment type="cofactor">
    <cofactor evidence="2">
        <name>[4Fe-4S] cluster</name>
        <dbReference type="ChEBI" id="CHEBI:49883"/>
    </cofactor>
</comment>
<dbReference type="EMBL" id="CP072384">
    <property type="protein sequence ID" value="QUC08393.1"/>
    <property type="molecule type" value="Genomic_DNA"/>
</dbReference>
<reference evidence="15 16" key="1">
    <citation type="submission" date="2021-03" db="EMBL/GenBank/DDBJ databases">
        <title>Human Oral Microbial Genomes.</title>
        <authorList>
            <person name="Johnston C.D."/>
            <person name="Chen T."/>
            <person name="Dewhirst F.E."/>
        </authorList>
    </citation>
    <scope>NUCLEOTIDE SEQUENCE [LARGE SCALE GENOMIC DNA]</scope>
    <source>
        <strain evidence="15 16">DSMZ 100122</strain>
    </source>
</reference>
<evidence type="ECO:0000313" key="15">
    <source>
        <dbReference type="EMBL" id="QUC08393.1"/>
    </source>
</evidence>
<evidence type="ECO:0000256" key="5">
    <source>
        <dbReference type="ARBA" id="ARBA00022023"/>
    </source>
</evidence>
<organism evidence="15 16">
    <name type="scientific">Arachnia rubra</name>
    <dbReference type="NCBI Taxonomy" id="1547448"/>
    <lineage>
        <taxon>Bacteria</taxon>
        <taxon>Bacillati</taxon>
        <taxon>Actinomycetota</taxon>
        <taxon>Actinomycetes</taxon>
        <taxon>Propionibacteriales</taxon>
        <taxon>Propionibacteriaceae</taxon>
        <taxon>Arachnia</taxon>
    </lineage>
</organism>
<evidence type="ECO:0000256" key="12">
    <source>
        <dbReference type="ARBA" id="ARBA00023204"/>
    </source>
</evidence>
<keyword evidence="12" id="KW-0234">DNA repair</keyword>
<dbReference type="Pfam" id="PF00730">
    <property type="entry name" value="HhH-GPD"/>
    <property type="match status" value="1"/>
</dbReference>
<dbReference type="CDD" id="cd00056">
    <property type="entry name" value="ENDO3c"/>
    <property type="match status" value="1"/>
</dbReference>
<dbReference type="PROSITE" id="PS00764">
    <property type="entry name" value="ENDONUCLEASE_III_1"/>
    <property type="match status" value="1"/>
</dbReference>
<keyword evidence="8" id="KW-0227">DNA damage</keyword>
<dbReference type="InterPro" id="IPR003651">
    <property type="entry name" value="Endonuclease3_FeS-loop_motif"/>
</dbReference>
<dbReference type="InterPro" id="IPR044298">
    <property type="entry name" value="MIG/MutY"/>
</dbReference>
<dbReference type="PANTHER" id="PTHR42944">
    <property type="entry name" value="ADENINE DNA GLYCOSYLASE"/>
    <property type="match status" value="1"/>
</dbReference>
<keyword evidence="11" id="KW-0411">Iron-sulfur</keyword>
<evidence type="ECO:0000313" key="16">
    <source>
        <dbReference type="Proteomes" id="UP000678513"/>
    </source>
</evidence>
<dbReference type="SUPFAM" id="SSF48150">
    <property type="entry name" value="DNA-glycosylase"/>
    <property type="match status" value="1"/>
</dbReference>
<dbReference type="InterPro" id="IPR004036">
    <property type="entry name" value="Endonuclease-III-like_CS2"/>
</dbReference>
<evidence type="ECO:0000256" key="11">
    <source>
        <dbReference type="ARBA" id="ARBA00023014"/>
    </source>
</evidence>
<sequence length="309" mass="33471">MREGCSGGEAEVVARVTAWFADAARTLPWRSSGVTPWGVLVSEVMLQQTPTARVVPVWEAWMVRWPTPSALAAASPDEVLRAWGRLGYPRRALRLRAAAEAVEERHGGELPETESDLLALPGVGSYTAAAVLAFAYRRRSLVLDVNVRRVLARVDQGVEHPARSETAGERERGWRFVPDDDEQASLWAAASMELGATVCTARSPKCDPCPVAAHCSWRARGYPAWDGPPRVAQSWEGTDRQCRGWIMAALRGSPSPVPLGDLAWPDDVQLARCADSLVADGLAVRHGPRLSLPGFEPVPADSDDEPAVA</sequence>
<dbReference type="InterPro" id="IPR011257">
    <property type="entry name" value="DNA_glycosylase"/>
</dbReference>
<evidence type="ECO:0000256" key="4">
    <source>
        <dbReference type="ARBA" id="ARBA00012045"/>
    </source>
</evidence>
<dbReference type="PANTHER" id="PTHR42944:SF1">
    <property type="entry name" value="ADENINE DNA GLYCOSYLASE"/>
    <property type="match status" value="1"/>
</dbReference>
<dbReference type="InterPro" id="IPR004035">
    <property type="entry name" value="Endouclease-III_FeS-bd_BS"/>
</dbReference>
<keyword evidence="7" id="KW-0479">Metal-binding</keyword>
<keyword evidence="6" id="KW-0004">4Fe-4S</keyword>
<evidence type="ECO:0000256" key="10">
    <source>
        <dbReference type="ARBA" id="ARBA00023004"/>
    </source>
</evidence>
<dbReference type="SMART" id="SM00478">
    <property type="entry name" value="ENDO3c"/>
    <property type="match status" value="1"/>
</dbReference>
<evidence type="ECO:0000256" key="3">
    <source>
        <dbReference type="ARBA" id="ARBA00008343"/>
    </source>
</evidence>
<evidence type="ECO:0000256" key="6">
    <source>
        <dbReference type="ARBA" id="ARBA00022485"/>
    </source>
</evidence>
<comment type="similarity">
    <text evidence="3">Belongs to the Nth/MutY family.</text>
</comment>
<proteinExistence type="inferred from homology"/>
<name>A0ABX7Y792_9ACTN</name>
<protein>
    <recommendedName>
        <fullName evidence="5">Adenine DNA glycosylase</fullName>
        <ecNumber evidence="4">3.2.2.31</ecNumber>
    </recommendedName>
</protein>
<dbReference type="Gene3D" id="1.10.340.30">
    <property type="entry name" value="Hypothetical protein, domain 2"/>
    <property type="match status" value="1"/>
</dbReference>
<accession>A0ABX7Y792</accession>
<dbReference type="EC" id="3.2.2.31" evidence="4"/>
<evidence type="ECO:0000256" key="2">
    <source>
        <dbReference type="ARBA" id="ARBA00001966"/>
    </source>
</evidence>
<dbReference type="SMART" id="SM00525">
    <property type="entry name" value="FES"/>
    <property type="match status" value="1"/>
</dbReference>
<evidence type="ECO:0000256" key="7">
    <source>
        <dbReference type="ARBA" id="ARBA00022723"/>
    </source>
</evidence>
<evidence type="ECO:0000259" key="14">
    <source>
        <dbReference type="SMART" id="SM00478"/>
    </source>
</evidence>
<dbReference type="InterPro" id="IPR003265">
    <property type="entry name" value="HhH-GPD_domain"/>
</dbReference>
<dbReference type="InterPro" id="IPR000445">
    <property type="entry name" value="HhH_motif"/>
</dbReference>